<dbReference type="PANTHER" id="PTHR33397:SF3">
    <property type="entry name" value="MRNA NUCLEASE HEPT"/>
    <property type="match status" value="1"/>
</dbReference>
<dbReference type="AlphaFoldDB" id="A0A165ZKT5"/>
<dbReference type="Pfam" id="PF01934">
    <property type="entry name" value="HepT-like"/>
    <property type="match status" value="1"/>
</dbReference>
<evidence type="ECO:0000313" key="6">
    <source>
        <dbReference type="Proteomes" id="UP000076083"/>
    </source>
</evidence>
<reference evidence="5 6" key="2">
    <citation type="journal article" date="2018" name="Nature">
        <title>Mutant phenotypes for thousands of bacterial genes of unknown function.</title>
        <authorList>
            <person name="Price M.N."/>
            <person name="Wetmore K.M."/>
            <person name="Waters R.J."/>
            <person name="Callaghan M."/>
            <person name="Ray J."/>
            <person name="Liu H."/>
            <person name="Kuehl J.V."/>
            <person name="Melnyk R.A."/>
            <person name="Lamson J.S."/>
            <person name="Suh Y."/>
            <person name="Carlson H.K."/>
            <person name="Esquivel Z."/>
            <person name="Sadeeshkumar H."/>
            <person name="Chakraborty R."/>
            <person name="Zane G.M."/>
            <person name="Rubin B.E."/>
            <person name="Wall J.D."/>
            <person name="Visel A."/>
            <person name="Bristow J."/>
            <person name="Blow M.J."/>
            <person name="Arkin A.P."/>
            <person name="Deutschbauer A.M."/>
        </authorList>
    </citation>
    <scope>NUCLEOTIDE SEQUENCE [LARGE SCALE GENOMIC DNA]</scope>
    <source>
        <strain evidence="5 6">FW300-N2E2</strain>
    </source>
</reference>
<dbReference type="RefSeq" id="WP_063323889.1">
    <property type="nucleotide sequence ID" value="NZ_CP015225.1"/>
</dbReference>
<organism evidence="5 6">
    <name type="scientific">Pseudomonas fluorescens</name>
    <dbReference type="NCBI Taxonomy" id="294"/>
    <lineage>
        <taxon>Bacteria</taxon>
        <taxon>Pseudomonadati</taxon>
        <taxon>Pseudomonadota</taxon>
        <taxon>Gammaproteobacteria</taxon>
        <taxon>Pseudomonadales</taxon>
        <taxon>Pseudomonadaceae</taxon>
        <taxon>Pseudomonas</taxon>
    </lineage>
</organism>
<dbReference type="GO" id="GO:0004540">
    <property type="term" value="F:RNA nuclease activity"/>
    <property type="evidence" value="ECO:0007669"/>
    <property type="project" value="InterPro"/>
</dbReference>
<sequence>MADDVLINKAASIERCIARVREEYEKDPATFATDFTRQDSAVLNIQRACEAALDIGQHLIRRERLGVPQSSRDVFELLFQSGWVEDGLVKNLKNMVGFRNIAVHDYQALQLPIMVAIITGHLDDFLAFSAFVLRKDARESAS</sequence>
<dbReference type="InterPro" id="IPR037038">
    <property type="entry name" value="HepT-like_sf"/>
</dbReference>
<dbReference type="NCBIfam" id="NF047751">
    <property type="entry name" value="HepT_toxin"/>
    <property type="match status" value="1"/>
</dbReference>
<evidence type="ECO:0000313" key="5">
    <source>
        <dbReference type="EMBL" id="AMZ73753.1"/>
    </source>
</evidence>
<gene>
    <name evidence="5" type="ORF">TK06_22530</name>
</gene>
<keyword evidence="2" id="KW-0540">Nuclease</keyword>
<keyword evidence="3" id="KW-0378">Hydrolase</keyword>
<dbReference type="InterPro" id="IPR008201">
    <property type="entry name" value="HepT-like"/>
</dbReference>
<accession>A0A165ZKT5</accession>
<reference evidence="6" key="1">
    <citation type="submission" date="2016-04" db="EMBL/GenBank/DDBJ databases">
        <authorList>
            <person name="Ray J."/>
            <person name="Price M."/>
            <person name="Deutschbauer A."/>
        </authorList>
    </citation>
    <scope>NUCLEOTIDE SEQUENCE [LARGE SCALE GENOMIC DNA]</scope>
    <source>
        <strain evidence="6">FW300-N2E2</strain>
    </source>
</reference>
<keyword evidence="1" id="KW-1277">Toxin-antitoxin system</keyword>
<proteinExistence type="inferred from homology"/>
<evidence type="ECO:0000256" key="3">
    <source>
        <dbReference type="ARBA" id="ARBA00022801"/>
    </source>
</evidence>
<evidence type="ECO:0000256" key="4">
    <source>
        <dbReference type="ARBA" id="ARBA00024207"/>
    </source>
</evidence>
<name>A0A165ZKT5_PSEFL</name>
<dbReference type="InterPro" id="IPR052379">
    <property type="entry name" value="Type_VII_TA_RNase"/>
</dbReference>
<evidence type="ECO:0000256" key="1">
    <source>
        <dbReference type="ARBA" id="ARBA00022649"/>
    </source>
</evidence>
<dbReference type="Proteomes" id="UP000076083">
    <property type="component" value="Chromosome"/>
</dbReference>
<protein>
    <submittedName>
        <fullName evidence="5">Toxin-antitoxin antitoxin component</fullName>
    </submittedName>
</protein>
<dbReference type="GO" id="GO:0016787">
    <property type="term" value="F:hydrolase activity"/>
    <property type="evidence" value="ECO:0007669"/>
    <property type="project" value="UniProtKB-KW"/>
</dbReference>
<comment type="similarity">
    <text evidence="4">Belongs to the HepT RNase toxin family.</text>
</comment>
<dbReference type="EMBL" id="CP015225">
    <property type="protein sequence ID" value="AMZ73753.1"/>
    <property type="molecule type" value="Genomic_DNA"/>
</dbReference>
<evidence type="ECO:0000256" key="2">
    <source>
        <dbReference type="ARBA" id="ARBA00022722"/>
    </source>
</evidence>
<dbReference type="Gene3D" id="1.20.120.580">
    <property type="entry name" value="bsu32300-like"/>
    <property type="match status" value="1"/>
</dbReference>
<dbReference type="GO" id="GO:0110001">
    <property type="term" value="C:toxin-antitoxin complex"/>
    <property type="evidence" value="ECO:0007669"/>
    <property type="project" value="InterPro"/>
</dbReference>
<dbReference type="PANTHER" id="PTHR33397">
    <property type="entry name" value="UPF0331 PROTEIN YUTE"/>
    <property type="match status" value="1"/>
</dbReference>